<organism evidence="1 2">
    <name type="scientific">Hyphococcus lacteus</name>
    <dbReference type="NCBI Taxonomy" id="3143536"/>
    <lineage>
        <taxon>Bacteria</taxon>
        <taxon>Pseudomonadati</taxon>
        <taxon>Pseudomonadota</taxon>
        <taxon>Alphaproteobacteria</taxon>
        <taxon>Parvularculales</taxon>
        <taxon>Parvularculaceae</taxon>
        <taxon>Hyphococcus</taxon>
    </lineage>
</organism>
<sequence>MGDSIKYDFARSVILPALLFFSLSIIPTFSSASPWARTDGEVLVISRAEYFSTDLTPANVGEPIGQFQRLESNTYFEYGLTKSITIGGKAIYGTTWLNNAAVSQSQSGFSELEGFGQYQILRSNKHAASIRVAAATPVQLQSGARTSLMGKGVDLDFSALYGRDLLFKPVKIFTAAEFGYRKNIGENADQIRTQVTFGIEPHRRILVLVEAFGTISMQNHEKHGADFDVVKLQPSLVIKATERWSIQAGVNREIAGRNLELGRTFFIGLWSRF</sequence>
<accession>A0ABV3Z2L9</accession>
<protein>
    <recommendedName>
        <fullName evidence="3">Transporter</fullName>
    </recommendedName>
</protein>
<comment type="caution">
    <text evidence="1">The sequence shown here is derived from an EMBL/GenBank/DDBJ whole genome shotgun (WGS) entry which is preliminary data.</text>
</comment>
<dbReference type="EMBL" id="JBEHZE010000001">
    <property type="protein sequence ID" value="MEX6632279.1"/>
    <property type="molecule type" value="Genomic_DNA"/>
</dbReference>
<keyword evidence="2" id="KW-1185">Reference proteome</keyword>
<proteinExistence type="predicted"/>
<evidence type="ECO:0000313" key="1">
    <source>
        <dbReference type="EMBL" id="MEX6632279.1"/>
    </source>
</evidence>
<gene>
    <name evidence="1" type="ORF">ABFZ84_01840</name>
</gene>
<evidence type="ECO:0008006" key="3">
    <source>
        <dbReference type="Google" id="ProtNLM"/>
    </source>
</evidence>
<dbReference type="Proteomes" id="UP001560685">
    <property type="component" value="Unassembled WGS sequence"/>
</dbReference>
<dbReference type="RefSeq" id="WP_369312201.1">
    <property type="nucleotide sequence ID" value="NZ_JBEHZE010000001.1"/>
</dbReference>
<reference evidence="1 2" key="1">
    <citation type="submission" date="2024-05" db="EMBL/GenBank/DDBJ databases">
        <title>Three bacterial strains, DH-69, EH-24, and ECK-19 isolated from coastal sediments.</title>
        <authorList>
            <person name="Ye Y.-Q."/>
            <person name="Du Z.-J."/>
        </authorList>
    </citation>
    <scope>NUCLEOTIDE SEQUENCE [LARGE SCALE GENOMIC DNA]</scope>
    <source>
        <strain evidence="1 2">ECK-19</strain>
    </source>
</reference>
<name>A0ABV3Z2L9_9PROT</name>
<evidence type="ECO:0000313" key="2">
    <source>
        <dbReference type="Proteomes" id="UP001560685"/>
    </source>
</evidence>